<dbReference type="AlphaFoldDB" id="A0A1F7F1D3"/>
<accession>A0A1F7F1D3</accession>
<name>A0A1F7F1D3_UNCRA</name>
<evidence type="ECO:0000313" key="3">
    <source>
        <dbReference type="Proteomes" id="UP000179243"/>
    </source>
</evidence>
<dbReference type="Pfam" id="PF07009">
    <property type="entry name" value="NusG_II"/>
    <property type="match status" value="1"/>
</dbReference>
<dbReference type="EMBL" id="MFYX01000146">
    <property type="protein sequence ID" value="OGK00470.1"/>
    <property type="molecule type" value="Genomic_DNA"/>
</dbReference>
<keyword evidence="1" id="KW-1133">Transmembrane helix</keyword>
<evidence type="ECO:0000313" key="2">
    <source>
        <dbReference type="EMBL" id="OGK00470.1"/>
    </source>
</evidence>
<gene>
    <name evidence="2" type="ORF">A2519_10705</name>
</gene>
<sequence>MLSAFSLHPRPLDYIILTLVLAFSGFSHLYLPSGSSSKTCYIFKDGMPYERFSLDATSGHLCDTIVTASGTIIFETSERGVRVVQSSCRNKTCINRGYIKNPGESIVCVPNHCMAIIESKKKVFDAISE</sequence>
<keyword evidence="1" id="KW-0472">Membrane</keyword>
<comment type="caution">
    <text evidence="2">The sequence shown here is derived from an EMBL/GenBank/DDBJ whole genome shotgun (WGS) entry which is preliminary data.</text>
</comment>
<organism evidence="2 3">
    <name type="scientific">Candidatus Raymondbacteria bacterium RIFOXYD12_FULL_49_13</name>
    <dbReference type="NCBI Taxonomy" id="1817890"/>
    <lineage>
        <taxon>Bacteria</taxon>
        <taxon>Raymondiibacteriota</taxon>
    </lineage>
</organism>
<dbReference type="Proteomes" id="UP000179243">
    <property type="component" value="Unassembled WGS sequence"/>
</dbReference>
<evidence type="ECO:0000256" key="1">
    <source>
        <dbReference type="SAM" id="Phobius"/>
    </source>
</evidence>
<proteinExistence type="predicted"/>
<reference evidence="2 3" key="1">
    <citation type="journal article" date="2016" name="Nat. Commun.">
        <title>Thousands of microbial genomes shed light on interconnected biogeochemical processes in an aquifer system.</title>
        <authorList>
            <person name="Anantharaman K."/>
            <person name="Brown C.T."/>
            <person name="Hug L.A."/>
            <person name="Sharon I."/>
            <person name="Castelle C.J."/>
            <person name="Probst A.J."/>
            <person name="Thomas B.C."/>
            <person name="Singh A."/>
            <person name="Wilkins M.J."/>
            <person name="Karaoz U."/>
            <person name="Brodie E.L."/>
            <person name="Williams K.H."/>
            <person name="Hubbard S.S."/>
            <person name="Banfield J.F."/>
        </authorList>
    </citation>
    <scope>NUCLEOTIDE SEQUENCE [LARGE SCALE GENOMIC DNA]</scope>
</reference>
<dbReference type="InterPro" id="IPR038690">
    <property type="entry name" value="NusG_2_sf"/>
</dbReference>
<dbReference type="Gene3D" id="2.60.320.10">
    <property type="entry name" value="N-utilization substance G protein NusG, insert domain"/>
    <property type="match status" value="1"/>
</dbReference>
<feature type="transmembrane region" description="Helical" evidence="1">
    <location>
        <begin position="12"/>
        <end position="31"/>
    </location>
</feature>
<protein>
    <submittedName>
        <fullName evidence="2">Uncharacterized protein</fullName>
    </submittedName>
</protein>
<keyword evidence="1" id="KW-0812">Transmembrane</keyword>